<feature type="chain" id="PRO_5026670639" description="Peptidase M10 metallopeptidase domain-containing protein" evidence="1">
    <location>
        <begin position="20"/>
        <end position="253"/>
    </location>
</feature>
<dbReference type="SUPFAM" id="SSF55486">
    <property type="entry name" value="Metalloproteases ('zincins'), catalytic domain"/>
    <property type="match status" value="1"/>
</dbReference>
<dbReference type="AlphaFoldDB" id="A0A6J4HU07"/>
<keyword evidence="1" id="KW-0732">Signal</keyword>
<evidence type="ECO:0000313" key="2">
    <source>
        <dbReference type="EMBL" id="CAA9233785.1"/>
    </source>
</evidence>
<protein>
    <recommendedName>
        <fullName evidence="3">Peptidase M10 metallopeptidase domain-containing protein</fullName>
    </recommendedName>
</protein>
<evidence type="ECO:0000256" key="1">
    <source>
        <dbReference type="SAM" id="SignalP"/>
    </source>
</evidence>
<name>A0A6J4HU07_9SPHI</name>
<reference evidence="2" key="1">
    <citation type="submission" date="2020-02" db="EMBL/GenBank/DDBJ databases">
        <authorList>
            <person name="Meier V. D."/>
        </authorList>
    </citation>
    <scope>NUCLEOTIDE SEQUENCE</scope>
    <source>
        <strain evidence="2">AVDCRST_MAG56</strain>
    </source>
</reference>
<dbReference type="InterPro" id="IPR024079">
    <property type="entry name" value="MetalloPept_cat_dom_sf"/>
</dbReference>
<evidence type="ECO:0008006" key="3">
    <source>
        <dbReference type="Google" id="ProtNLM"/>
    </source>
</evidence>
<dbReference type="GO" id="GO:0008237">
    <property type="term" value="F:metallopeptidase activity"/>
    <property type="evidence" value="ECO:0007669"/>
    <property type="project" value="InterPro"/>
</dbReference>
<proteinExistence type="predicted"/>
<organism evidence="2">
    <name type="scientific">uncultured Cytophagales bacterium</name>
    <dbReference type="NCBI Taxonomy" id="158755"/>
    <lineage>
        <taxon>Bacteria</taxon>
        <taxon>Pseudomonadati</taxon>
        <taxon>Bacteroidota</taxon>
        <taxon>Sphingobacteriia</taxon>
        <taxon>Sphingobacteriales</taxon>
        <taxon>environmental samples</taxon>
    </lineage>
</organism>
<dbReference type="Gene3D" id="3.40.390.10">
    <property type="entry name" value="Collagenase (Catalytic Domain)"/>
    <property type="match status" value="1"/>
</dbReference>
<sequence length="253" mass="27148">MKTRWIAVLLLLASLPLRGQTPFFTVPAPMGVLRVALVPAENVTASDVDVVKRALESYYGVHVTVTPPVTLAGPSGVKGPSQSIRTGARGRQVVTDSTNWEGNPFTPFTGHAGPDFDVVVGLMGYGLSTAKWTIRGITTMKGKCSVVTTYLVRQQSATEEQYRFRLAKVALHEFGHVLGLPHCGADNLAAGVQLPEYSGKTTTVEIGDPRCLMLQSTADGAQLYATTNQLCKQCHAKIKANAKPVSFLRPSQP</sequence>
<accession>A0A6J4HU07</accession>
<dbReference type="EMBL" id="CADCTQ010000103">
    <property type="protein sequence ID" value="CAA9233785.1"/>
    <property type="molecule type" value="Genomic_DNA"/>
</dbReference>
<gene>
    <name evidence="2" type="ORF">AVDCRST_MAG56-1073</name>
</gene>
<feature type="signal peptide" evidence="1">
    <location>
        <begin position="1"/>
        <end position="19"/>
    </location>
</feature>